<keyword evidence="1" id="KW-0732">Signal</keyword>
<dbReference type="Proteomes" id="UP000515550">
    <property type="component" value="Chromosome PVBDA_08"/>
</dbReference>
<gene>
    <name evidence="2" type="ORF">PVBDA_0803650</name>
</gene>
<dbReference type="InterPro" id="IPR006486">
    <property type="entry name" value="PYST_A"/>
</dbReference>
<dbReference type="VEuPathDB" id="PlasmoDB:PVBDA_0803650"/>
<protein>
    <submittedName>
        <fullName evidence="2">Fam-a protein</fullName>
    </submittedName>
</protein>
<feature type="signal peptide" evidence="1">
    <location>
        <begin position="1"/>
        <end position="25"/>
    </location>
</feature>
<evidence type="ECO:0000256" key="1">
    <source>
        <dbReference type="SAM" id="SignalP"/>
    </source>
</evidence>
<accession>A0A6V7S2T5</accession>
<name>A0A6V7S2T5_PLAVN</name>
<dbReference type="SUPFAM" id="SSF55961">
    <property type="entry name" value="Bet v1-like"/>
    <property type="match status" value="1"/>
</dbReference>
<sequence>MNKFYIKFFFFLLSISIYVNNKTLATDPTPGKATKTKSKKSYSTSEEIYDQSKHLLCTDHEEIKNAKELMSEAVKSFAYHATSEGDYKCVGKNLRHSAFLYKKKHKNSTDVEKVRYINNDSNKYNEIVGKIWDPDILNPFDYKSVKRKIARVYNPNLVMIQQRYKDSIFARWKYFYALAAKFDISEDKTIIAMTSANINDHNPSENEYKNPIVENANLFKTEVDSEDDIKNGKLKKVFVNIAGYLIQKRYGHVNITYVESIDEHSSTYQKCIFGKTLGYMLLNIYFSSQ</sequence>
<dbReference type="EMBL" id="LR865386">
    <property type="protein sequence ID" value="CAD2090642.1"/>
    <property type="molecule type" value="Genomic_DNA"/>
</dbReference>
<dbReference type="NCBIfam" id="TIGR01599">
    <property type="entry name" value="PYST-A"/>
    <property type="match status" value="1"/>
</dbReference>
<feature type="chain" id="PRO_5027900411" evidence="1">
    <location>
        <begin position="26"/>
        <end position="289"/>
    </location>
</feature>
<evidence type="ECO:0000313" key="3">
    <source>
        <dbReference type="Proteomes" id="UP000515550"/>
    </source>
</evidence>
<reference evidence="2 3" key="1">
    <citation type="submission" date="2020-08" db="EMBL/GenBank/DDBJ databases">
        <authorList>
            <person name="Ramaprasad A."/>
        </authorList>
    </citation>
    <scope>NUCLEOTIDE SEQUENCE [LARGE SCALE GENOMIC DNA]</scope>
</reference>
<evidence type="ECO:0000313" key="2">
    <source>
        <dbReference type="EMBL" id="CAD2090642.1"/>
    </source>
</evidence>
<proteinExistence type="predicted"/>
<dbReference type="AlphaFoldDB" id="A0A6V7S2T5"/>
<organism evidence="2 3">
    <name type="scientific">Plasmodium vinckei brucechwatti</name>
    <dbReference type="NCBI Taxonomy" id="119398"/>
    <lineage>
        <taxon>Eukaryota</taxon>
        <taxon>Sar</taxon>
        <taxon>Alveolata</taxon>
        <taxon>Apicomplexa</taxon>
        <taxon>Aconoidasida</taxon>
        <taxon>Haemosporida</taxon>
        <taxon>Plasmodiidae</taxon>
        <taxon>Plasmodium</taxon>
        <taxon>Plasmodium (Vinckeia)</taxon>
    </lineage>
</organism>